<dbReference type="PANTHER" id="PTHR42720">
    <property type="entry name" value="GLYCEROL-3-PHOSPHATE DEHYDROGENASE"/>
    <property type="match status" value="1"/>
</dbReference>
<feature type="domain" description="FAD dependent oxidoreductase" evidence="1">
    <location>
        <begin position="7"/>
        <end position="237"/>
    </location>
</feature>
<dbReference type="Pfam" id="PF01266">
    <property type="entry name" value="DAO"/>
    <property type="match status" value="1"/>
</dbReference>
<name>A0A6V8NY82_9ACTN</name>
<dbReference type="Gene3D" id="3.50.50.60">
    <property type="entry name" value="FAD/NAD(P)-binding domain"/>
    <property type="match status" value="1"/>
</dbReference>
<evidence type="ECO:0000313" key="2">
    <source>
        <dbReference type="EMBL" id="GFP25202.1"/>
    </source>
</evidence>
<reference evidence="2 3" key="1">
    <citation type="journal article" date="2020" name="Front. Microbiol.">
        <title>Single-cell genomics of novel Actinobacteria with the Wood-Ljungdahl pathway discovered in a serpentinizing system.</title>
        <authorList>
            <person name="Merino N."/>
            <person name="Kawai M."/>
            <person name="Boyd E.S."/>
            <person name="Colman D.R."/>
            <person name="McGlynn S.E."/>
            <person name="Nealson K.H."/>
            <person name="Kurokawa K."/>
            <person name="Hongoh Y."/>
        </authorList>
    </citation>
    <scope>NUCLEOTIDE SEQUENCE [LARGE SCALE GENOMIC DNA]</scope>
    <source>
        <strain evidence="2 3">S25</strain>
    </source>
</reference>
<proteinExistence type="predicted"/>
<dbReference type="PROSITE" id="PS51257">
    <property type="entry name" value="PROKAR_LIPOPROTEIN"/>
    <property type="match status" value="1"/>
</dbReference>
<dbReference type="Proteomes" id="UP000543224">
    <property type="component" value="Unassembled WGS sequence"/>
</dbReference>
<organism evidence="2 3">
    <name type="scientific">Candidatus Hakubella thermalkaliphila</name>
    <dbReference type="NCBI Taxonomy" id="2754717"/>
    <lineage>
        <taxon>Bacteria</taxon>
        <taxon>Bacillati</taxon>
        <taxon>Actinomycetota</taxon>
        <taxon>Actinomycetota incertae sedis</taxon>
        <taxon>Candidatus Hakubellales</taxon>
        <taxon>Candidatus Hakubellaceae</taxon>
        <taxon>Candidatus Hakubella</taxon>
    </lineage>
</organism>
<accession>A0A6V8NY82</accession>
<evidence type="ECO:0000259" key="1">
    <source>
        <dbReference type="Pfam" id="PF01266"/>
    </source>
</evidence>
<dbReference type="AlphaFoldDB" id="A0A6V8NY82"/>
<dbReference type="InterPro" id="IPR052745">
    <property type="entry name" value="G3P_Oxidase/Oxidoreductase"/>
</dbReference>
<dbReference type="InterPro" id="IPR006076">
    <property type="entry name" value="FAD-dep_OxRdtase"/>
</dbReference>
<dbReference type="EMBL" id="BLRX01000052">
    <property type="protein sequence ID" value="GFP25202.1"/>
    <property type="molecule type" value="Genomic_DNA"/>
</dbReference>
<protein>
    <submittedName>
        <fullName evidence="2">Glycerol-3-phosphate dehydrogenase</fullName>
    </submittedName>
</protein>
<dbReference type="InterPro" id="IPR036188">
    <property type="entry name" value="FAD/NAD-bd_sf"/>
</dbReference>
<evidence type="ECO:0000313" key="3">
    <source>
        <dbReference type="Proteomes" id="UP000543224"/>
    </source>
</evidence>
<gene>
    <name evidence="2" type="ORF">HKBW3S25_00660</name>
</gene>
<dbReference type="PANTHER" id="PTHR42720:SF1">
    <property type="entry name" value="GLYCEROL 3-PHOSPHATE OXIDASE"/>
    <property type="match status" value="1"/>
</dbReference>
<dbReference type="SUPFAM" id="SSF51905">
    <property type="entry name" value="FAD/NAD(P)-binding domain"/>
    <property type="match status" value="1"/>
</dbReference>
<dbReference type="Gene3D" id="3.30.9.10">
    <property type="entry name" value="D-Amino Acid Oxidase, subunit A, domain 2"/>
    <property type="match status" value="1"/>
</dbReference>
<comment type="caution">
    <text evidence="2">The sequence shown here is derived from an EMBL/GenBank/DDBJ whole genome shotgun (WGS) entry which is preliminary data.</text>
</comment>
<sequence length="244" mass="26659">MYLWKTDVVIIGGGSVGCAIARELSRFQLKSVLVEKNEDVCALTGKANSAIIHTGFDAPVGSLEAKLVVAARRMYDQLAQELDFPYQVVGALLVAVTKEQWQLLPELQRKALRNGVFDVHLLGRERVLAIEPELSDQVYGGLAIPRESIVSPYEMAIAMAENAIANGVKFFLGTRVTGIETTGGTVQAVSTTRGKIKTSWVINAAGMYCDEVAQMVGECDFTITPRRGEFFIMDKEAPQALLIY</sequence>